<accession>G2YHZ0</accession>
<proteinExistence type="predicted"/>
<evidence type="ECO:0000313" key="2">
    <source>
        <dbReference type="Proteomes" id="UP000008177"/>
    </source>
</evidence>
<dbReference type="InParanoid" id="G2YHZ0"/>
<protein>
    <submittedName>
        <fullName evidence="1">Uncharacterized protein</fullName>
    </submittedName>
</protein>
<dbReference type="EMBL" id="FQ790337">
    <property type="protein sequence ID" value="CCD51327.1"/>
    <property type="molecule type" value="Genomic_DNA"/>
</dbReference>
<dbReference type="HOGENOM" id="CLU_2830930_0_0_1"/>
<gene>
    <name evidence="1" type="ORF">BofuT4_uP016330.1</name>
</gene>
<evidence type="ECO:0000313" key="1">
    <source>
        <dbReference type="EMBL" id="CCD51327.1"/>
    </source>
</evidence>
<dbReference type="AlphaFoldDB" id="G2YHZ0"/>
<organism evidence="1 2">
    <name type="scientific">Botryotinia fuckeliana (strain T4)</name>
    <name type="common">Noble rot fungus</name>
    <name type="synonym">Botrytis cinerea</name>
    <dbReference type="NCBI Taxonomy" id="999810"/>
    <lineage>
        <taxon>Eukaryota</taxon>
        <taxon>Fungi</taxon>
        <taxon>Dikarya</taxon>
        <taxon>Ascomycota</taxon>
        <taxon>Pezizomycotina</taxon>
        <taxon>Leotiomycetes</taxon>
        <taxon>Helotiales</taxon>
        <taxon>Sclerotiniaceae</taxon>
        <taxon>Botrytis</taxon>
    </lineage>
</organism>
<sequence length="66" mass="7632">MFVCIRLSKTNQFANHKRLSAASRRVSYLQLKGSFYPIISHWSPVFFFSDAQNVARYQTPKLGHAL</sequence>
<reference evidence="2" key="1">
    <citation type="journal article" date="2011" name="PLoS Genet.">
        <title>Genomic analysis of the necrotrophic fungal pathogens Sclerotinia sclerotiorum and Botrytis cinerea.</title>
        <authorList>
            <person name="Amselem J."/>
            <person name="Cuomo C.A."/>
            <person name="van Kan J.A."/>
            <person name="Viaud M."/>
            <person name="Benito E.P."/>
            <person name="Couloux A."/>
            <person name="Coutinho P.M."/>
            <person name="de Vries R.P."/>
            <person name="Dyer P.S."/>
            <person name="Fillinger S."/>
            <person name="Fournier E."/>
            <person name="Gout L."/>
            <person name="Hahn M."/>
            <person name="Kohn L."/>
            <person name="Lapalu N."/>
            <person name="Plummer K.M."/>
            <person name="Pradier J.M."/>
            <person name="Quevillon E."/>
            <person name="Sharon A."/>
            <person name="Simon A."/>
            <person name="ten Have A."/>
            <person name="Tudzynski B."/>
            <person name="Tudzynski P."/>
            <person name="Wincker P."/>
            <person name="Andrew M."/>
            <person name="Anthouard V."/>
            <person name="Beever R.E."/>
            <person name="Beffa R."/>
            <person name="Benoit I."/>
            <person name="Bouzid O."/>
            <person name="Brault B."/>
            <person name="Chen Z."/>
            <person name="Choquer M."/>
            <person name="Collemare J."/>
            <person name="Cotton P."/>
            <person name="Danchin E.G."/>
            <person name="Da Silva C."/>
            <person name="Gautier A."/>
            <person name="Giraud C."/>
            <person name="Giraud T."/>
            <person name="Gonzalez C."/>
            <person name="Grossetete S."/>
            <person name="Guldener U."/>
            <person name="Henrissat B."/>
            <person name="Howlett B.J."/>
            <person name="Kodira C."/>
            <person name="Kretschmer M."/>
            <person name="Lappartient A."/>
            <person name="Leroch M."/>
            <person name="Levis C."/>
            <person name="Mauceli E."/>
            <person name="Neuveglise C."/>
            <person name="Oeser B."/>
            <person name="Pearson M."/>
            <person name="Poulain J."/>
            <person name="Poussereau N."/>
            <person name="Quesneville H."/>
            <person name="Rascle C."/>
            <person name="Schumacher J."/>
            <person name="Segurens B."/>
            <person name="Sexton A."/>
            <person name="Silva E."/>
            <person name="Sirven C."/>
            <person name="Soanes D.M."/>
            <person name="Talbot N.J."/>
            <person name="Templeton M."/>
            <person name="Yandava C."/>
            <person name="Yarden O."/>
            <person name="Zeng Q."/>
            <person name="Rollins J.A."/>
            <person name="Lebrun M.H."/>
            <person name="Dickman M."/>
        </authorList>
    </citation>
    <scope>NUCLEOTIDE SEQUENCE [LARGE SCALE GENOMIC DNA]</scope>
    <source>
        <strain evidence="2">T4</strain>
    </source>
</reference>
<dbReference type="Proteomes" id="UP000008177">
    <property type="component" value="Unplaced contigs"/>
</dbReference>
<name>G2YHZ0_BOTF4</name>